<dbReference type="AlphaFoldDB" id="A0A8F5BPT0"/>
<dbReference type="Proteomes" id="UP000694018">
    <property type="component" value="Chromosome"/>
</dbReference>
<dbReference type="GO" id="GO:0003677">
    <property type="term" value="F:DNA binding"/>
    <property type="evidence" value="ECO:0007669"/>
    <property type="project" value="UniProtKB-KW"/>
</dbReference>
<name>A0A8F5BPT0_SACSH</name>
<evidence type="ECO:0000256" key="1">
    <source>
        <dbReference type="ARBA" id="ARBA00023125"/>
    </source>
</evidence>
<organism evidence="2 3">
    <name type="scientific">Saccharolobus shibatae (strain ATCC 51178 / DSM 5389 / JCM 8931 / NBRC 15437 / B12)</name>
    <name type="common">Sulfolobus shibatae</name>
    <dbReference type="NCBI Taxonomy" id="523848"/>
    <lineage>
        <taxon>Archaea</taxon>
        <taxon>Thermoproteota</taxon>
        <taxon>Thermoprotei</taxon>
        <taxon>Sulfolobales</taxon>
        <taxon>Sulfolobaceae</taxon>
        <taxon>Saccharolobus</taxon>
    </lineage>
</organism>
<protein>
    <submittedName>
        <fullName evidence="2">Uncharacterized protein</fullName>
    </submittedName>
</protein>
<dbReference type="KEGG" id="sshi:J5U23_02107"/>
<gene>
    <name evidence="2" type="ORF">J5U23_02107</name>
</gene>
<keyword evidence="1" id="KW-0238">DNA-binding</keyword>
<sequence length="71" mass="8214">MGRLRERGRKLDILRKTVKSVVDLAKSINAKVVVGKFSAKAKEKMENDKSSKLRHRIHHWSVVKFVEMLKA</sequence>
<dbReference type="EMBL" id="CP077717">
    <property type="protein sequence ID" value="QXJ29238.1"/>
    <property type="molecule type" value="Genomic_DNA"/>
</dbReference>
<evidence type="ECO:0000313" key="2">
    <source>
        <dbReference type="EMBL" id="QXJ29238.1"/>
    </source>
</evidence>
<dbReference type="InterPro" id="IPR010095">
    <property type="entry name" value="Cas12f1-like_TNB"/>
</dbReference>
<evidence type="ECO:0000313" key="3">
    <source>
        <dbReference type="Proteomes" id="UP000694018"/>
    </source>
</evidence>
<proteinExistence type="predicted"/>
<dbReference type="NCBIfam" id="TIGR01766">
    <property type="entry name" value="IS200/IS605 family accessory protein TnpB-like domain"/>
    <property type="match status" value="1"/>
</dbReference>
<accession>A0A8F5BPT0</accession>
<reference evidence="2" key="1">
    <citation type="journal article" date="2021" name="Environ. Microbiol.">
        <title>New insights into the diversity and evolution of the archaeal mobilome from three complete genomes of Saccharolobus shibatae.</title>
        <authorList>
            <person name="Medvedeva S."/>
            <person name="Brandt D."/>
            <person name="Cvirkaite-Krupovic V."/>
            <person name="Liu Y."/>
            <person name="Severinov K."/>
            <person name="Ishino S."/>
            <person name="Ishino Y."/>
            <person name="Prangishvili D."/>
            <person name="Kalinowski J."/>
            <person name="Krupovic M."/>
        </authorList>
    </citation>
    <scope>NUCLEOTIDE SEQUENCE</scope>
    <source>
        <strain evidence="2">B12</strain>
    </source>
</reference>